<protein>
    <submittedName>
        <fullName evidence="1">Uncharacterized protein</fullName>
    </submittedName>
</protein>
<reference evidence="1" key="2">
    <citation type="journal article" date="2015" name="Data Brief">
        <title>Shoot transcriptome of the giant reed, Arundo donax.</title>
        <authorList>
            <person name="Barrero R.A."/>
            <person name="Guerrero F.D."/>
            <person name="Moolhuijzen P."/>
            <person name="Goolsby J.A."/>
            <person name="Tidwell J."/>
            <person name="Bellgard S.E."/>
            <person name="Bellgard M.I."/>
        </authorList>
    </citation>
    <scope>NUCLEOTIDE SEQUENCE</scope>
    <source>
        <tissue evidence="1">Shoot tissue taken approximately 20 cm above the soil surface</tissue>
    </source>
</reference>
<proteinExistence type="predicted"/>
<accession>A0A0A9FTR9</accession>
<organism evidence="1">
    <name type="scientific">Arundo donax</name>
    <name type="common">Giant reed</name>
    <name type="synonym">Donax arundinaceus</name>
    <dbReference type="NCBI Taxonomy" id="35708"/>
    <lineage>
        <taxon>Eukaryota</taxon>
        <taxon>Viridiplantae</taxon>
        <taxon>Streptophyta</taxon>
        <taxon>Embryophyta</taxon>
        <taxon>Tracheophyta</taxon>
        <taxon>Spermatophyta</taxon>
        <taxon>Magnoliopsida</taxon>
        <taxon>Liliopsida</taxon>
        <taxon>Poales</taxon>
        <taxon>Poaceae</taxon>
        <taxon>PACMAD clade</taxon>
        <taxon>Arundinoideae</taxon>
        <taxon>Arundineae</taxon>
        <taxon>Arundo</taxon>
    </lineage>
</organism>
<reference evidence="1" key="1">
    <citation type="submission" date="2014-09" db="EMBL/GenBank/DDBJ databases">
        <authorList>
            <person name="Magalhaes I.L.F."/>
            <person name="Oliveira U."/>
            <person name="Santos F.R."/>
            <person name="Vidigal T.H.D.A."/>
            <person name="Brescovit A.D."/>
            <person name="Santos A.J."/>
        </authorList>
    </citation>
    <scope>NUCLEOTIDE SEQUENCE</scope>
    <source>
        <tissue evidence="1">Shoot tissue taken approximately 20 cm above the soil surface</tissue>
    </source>
</reference>
<name>A0A0A9FTR9_ARUDO</name>
<dbReference type="AlphaFoldDB" id="A0A0A9FTR9"/>
<dbReference type="EMBL" id="GBRH01186183">
    <property type="protein sequence ID" value="JAE11713.1"/>
    <property type="molecule type" value="Transcribed_RNA"/>
</dbReference>
<evidence type="ECO:0000313" key="1">
    <source>
        <dbReference type="EMBL" id="JAE11713.1"/>
    </source>
</evidence>
<sequence>MLLFLSGTQFWMNIINGNLTPLCENLMSDNFTLPFPWNLNNDVQSMFQSIKP</sequence>